<dbReference type="GO" id="GO:0046872">
    <property type="term" value="F:metal ion binding"/>
    <property type="evidence" value="ECO:0007669"/>
    <property type="project" value="UniProtKB-KW"/>
</dbReference>
<dbReference type="GO" id="GO:0005524">
    <property type="term" value="F:ATP binding"/>
    <property type="evidence" value="ECO:0007669"/>
    <property type="project" value="UniProtKB-UniRule"/>
</dbReference>
<keyword evidence="20" id="KW-1185">Reference proteome</keyword>
<dbReference type="Pfam" id="PF00069">
    <property type="entry name" value="Pkinase"/>
    <property type="match status" value="1"/>
</dbReference>
<dbReference type="InterPro" id="IPR050122">
    <property type="entry name" value="RTK"/>
</dbReference>
<evidence type="ECO:0000256" key="11">
    <source>
        <dbReference type="ARBA" id="ARBA00023136"/>
    </source>
</evidence>
<dbReference type="InterPro" id="IPR011009">
    <property type="entry name" value="Kinase-like_dom_sf"/>
</dbReference>
<dbReference type="AlphaFoldDB" id="A0A6P7PAY9"/>
<keyword evidence="15" id="KW-0393">Immunoglobulin domain</keyword>
<keyword evidence="12" id="KW-0829">Tyrosine-protein kinase</keyword>
<dbReference type="GO" id="GO:0005886">
    <property type="term" value="C:plasma membrane"/>
    <property type="evidence" value="ECO:0007669"/>
    <property type="project" value="UniProtKB-SubCell"/>
</dbReference>
<feature type="compositionally biased region" description="Low complexity" evidence="18">
    <location>
        <begin position="962"/>
        <end position="976"/>
    </location>
</feature>
<keyword evidence="13" id="KW-1015">Disulfide bond</keyword>
<dbReference type="Pfam" id="PF25305">
    <property type="entry name" value="Ig_PDGFR_d4"/>
    <property type="match status" value="1"/>
</dbReference>
<dbReference type="GO" id="GO:0060326">
    <property type="term" value="P:cell chemotaxis"/>
    <property type="evidence" value="ECO:0007669"/>
    <property type="project" value="TreeGrafter"/>
</dbReference>
<dbReference type="InterPro" id="IPR007110">
    <property type="entry name" value="Ig-like_dom"/>
</dbReference>
<dbReference type="PROSITE" id="PS50835">
    <property type="entry name" value="IG_LIKE"/>
    <property type="match status" value="1"/>
</dbReference>
<dbReference type="InterPro" id="IPR001245">
    <property type="entry name" value="Ser-Thr/Tyr_kinase_cat_dom"/>
</dbReference>
<keyword evidence="7 16" id="KW-0547">Nucleotide-binding</keyword>
<dbReference type="Pfam" id="PF07679">
    <property type="entry name" value="I-set"/>
    <property type="match status" value="1"/>
</dbReference>
<protein>
    <recommendedName>
        <fullName evidence="2">receptor protein-tyrosine kinase</fullName>
        <ecNumber evidence="2">2.7.10.1</ecNumber>
    </recommendedName>
</protein>
<dbReference type="InterPro" id="IPR000719">
    <property type="entry name" value="Prot_kinase_dom"/>
</dbReference>
<feature type="binding site" evidence="16">
    <location>
        <position position="636"/>
    </location>
    <ligand>
        <name>ATP</name>
        <dbReference type="ChEBI" id="CHEBI:30616"/>
    </ligand>
</feature>
<dbReference type="Gene3D" id="2.60.40.10">
    <property type="entry name" value="Immunoglobulins"/>
    <property type="match status" value="5"/>
</dbReference>
<dbReference type="SUPFAM" id="SSF48726">
    <property type="entry name" value="Immunoglobulin"/>
    <property type="match status" value="2"/>
</dbReference>
<proteinExistence type="predicted"/>
<reference evidence="21" key="1">
    <citation type="submission" date="2025-08" db="UniProtKB">
        <authorList>
            <consortium name="RefSeq"/>
        </authorList>
    </citation>
    <scope>IDENTIFICATION</scope>
</reference>
<evidence type="ECO:0000256" key="19">
    <source>
        <dbReference type="SAM" id="Phobius"/>
    </source>
</evidence>
<evidence type="ECO:0000256" key="3">
    <source>
        <dbReference type="ARBA" id="ARBA00022475"/>
    </source>
</evidence>
<dbReference type="PANTHER" id="PTHR24416:SF53">
    <property type="entry name" value="PLATELET-DERIVED GROWTH FACTOR RECEPTOR BETA"/>
    <property type="match status" value="1"/>
</dbReference>
<evidence type="ECO:0000256" key="15">
    <source>
        <dbReference type="ARBA" id="ARBA00023319"/>
    </source>
</evidence>
<keyword evidence="14" id="KW-0325">Glycoprotein</keyword>
<dbReference type="OrthoDB" id="9936425at2759"/>
<evidence type="ECO:0000256" key="17">
    <source>
        <dbReference type="PIRSR" id="PIRSR000615-3"/>
    </source>
</evidence>
<dbReference type="InterPro" id="IPR003599">
    <property type="entry name" value="Ig_sub"/>
</dbReference>
<evidence type="ECO:0000256" key="18">
    <source>
        <dbReference type="SAM" id="MobiDB-lite"/>
    </source>
</evidence>
<evidence type="ECO:0000256" key="2">
    <source>
        <dbReference type="ARBA" id="ARBA00011902"/>
    </source>
</evidence>
<dbReference type="SMART" id="SM00409">
    <property type="entry name" value="IG"/>
    <property type="match status" value="3"/>
</dbReference>
<keyword evidence="9 16" id="KW-0067">ATP-binding</keyword>
<evidence type="ECO:0000256" key="12">
    <source>
        <dbReference type="ARBA" id="ARBA00023137"/>
    </source>
</evidence>
<dbReference type="GO" id="GO:0005019">
    <property type="term" value="F:platelet-derived growth factor beta-receptor activity"/>
    <property type="evidence" value="ECO:0007669"/>
    <property type="project" value="TreeGrafter"/>
</dbReference>
<keyword evidence="17" id="KW-0460">Magnesium</keyword>
<gene>
    <name evidence="21" type="primary">LOC114869682</name>
</gene>
<dbReference type="PIRSF" id="PIRSF000615">
    <property type="entry name" value="TyrPK_CSF1-R"/>
    <property type="match status" value="1"/>
</dbReference>
<dbReference type="GO" id="GO:0014911">
    <property type="term" value="P:positive regulation of smooth muscle cell migration"/>
    <property type="evidence" value="ECO:0007669"/>
    <property type="project" value="TreeGrafter"/>
</dbReference>
<evidence type="ECO:0000256" key="6">
    <source>
        <dbReference type="ARBA" id="ARBA00022692"/>
    </source>
</evidence>
<feature type="region of interest" description="Disordered" evidence="18">
    <location>
        <begin position="958"/>
        <end position="1008"/>
    </location>
</feature>
<dbReference type="PROSITE" id="PS50011">
    <property type="entry name" value="PROTEIN_KINASE_DOM"/>
    <property type="match status" value="1"/>
</dbReference>
<evidence type="ECO:0000256" key="4">
    <source>
        <dbReference type="ARBA" id="ARBA00022553"/>
    </source>
</evidence>
<dbReference type="Gene3D" id="1.10.510.10">
    <property type="entry name" value="Transferase(Phosphotransferase) domain 1"/>
    <property type="match status" value="1"/>
</dbReference>
<evidence type="ECO:0000256" key="13">
    <source>
        <dbReference type="ARBA" id="ARBA00023157"/>
    </source>
</evidence>
<keyword evidence="6 19" id="KW-0812">Transmembrane</keyword>
<evidence type="ECO:0000256" key="14">
    <source>
        <dbReference type="ARBA" id="ARBA00023180"/>
    </source>
</evidence>
<evidence type="ECO:0000256" key="10">
    <source>
        <dbReference type="ARBA" id="ARBA00022989"/>
    </source>
</evidence>
<dbReference type="InterPro" id="IPR017441">
    <property type="entry name" value="Protein_kinase_ATP_BS"/>
</dbReference>
<feature type="transmembrane region" description="Helical" evidence="19">
    <location>
        <begin position="534"/>
        <end position="558"/>
    </location>
</feature>
<dbReference type="FunFam" id="3.30.200.20:FF:000619">
    <property type="entry name" value="macrophage colony-stimulating factor 1 receptor isoform X2"/>
    <property type="match status" value="1"/>
</dbReference>
<accession>A0A6P7PAY9</accession>
<dbReference type="InterPro" id="IPR013783">
    <property type="entry name" value="Ig-like_fold"/>
</dbReference>
<comment type="subcellular location">
    <subcellularLocation>
        <location evidence="1">Cell membrane</location>
        <topology evidence="1">Single-pass type I membrane protein</topology>
    </subcellularLocation>
</comment>
<dbReference type="SUPFAM" id="SSF56112">
    <property type="entry name" value="Protein kinase-like (PK-like)"/>
    <property type="match status" value="1"/>
</dbReference>
<keyword evidence="8" id="KW-0418">Kinase</keyword>
<keyword evidence="4" id="KW-0597">Phosphoprotein</keyword>
<dbReference type="InterPro" id="IPR013098">
    <property type="entry name" value="Ig_I-set"/>
</dbReference>
<evidence type="ECO:0000256" key="5">
    <source>
        <dbReference type="ARBA" id="ARBA00022679"/>
    </source>
</evidence>
<dbReference type="EC" id="2.7.10.1" evidence="2"/>
<evidence type="ECO:0000256" key="9">
    <source>
        <dbReference type="ARBA" id="ARBA00022840"/>
    </source>
</evidence>
<evidence type="ECO:0000313" key="20">
    <source>
        <dbReference type="Proteomes" id="UP000515150"/>
    </source>
</evidence>
<dbReference type="Gene3D" id="3.30.200.20">
    <property type="entry name" value="Phosphorylase Kinase, domain 1"/>
    <property type="match status" value="1"/>
</dbReference>
<evidence type="ECO:0000256" key="16">
    <source>
        <dbReference type="PIRSR" id="PIRSR000615-2"/>
    </source>
</evidence>
<dbReference type="InterPro" id="IPR001824">
    <property type="entry name" value="Tyr_kinase_rcpt_3_CS"/>
</dbReference>
<dbReference type="KEGG" id="bspl:114869682"/>
<organism evidence="20 21">
    <name type="scientific">Betta splendens</name>
    <name type="common">Siamese fighting fish</name>
    <dbReference type="NCBI Taxonomy" id="158456"/>
    <lineage>
        <taxon>Eukaryota</taxon>
        <taxon>Metazoa</taxon>
        <taxon>Chordata</taxon>
        <taxon>Craniata</taxon>
        <taxon>Vertebrata</taxon>
        <taxon>Euteleostomi</taxon>
        <taxon>Actinopterygii</taxon>
        <taxon>Neopterygii</taxon>
        <taxon>Teleostei</taxon>
        <taxon>Neoteleostei</taxon>
        <taxon>Acanthomorphata</taxon>
        <taxon>Anabantaria</taxon>
        <taxon>Anabantiformes</taxon>
        <taxon>Anabantoidei</taxon>
        <taxon>Osphronemidae</taxon>
        <taxon>Betta</taxon>
    </lineage>
</organism>
<dbReference type="Proteomes" id="UP000515150">
    <property type="component" value="Chromosome 14"/>
</dbReference>
<dbReference type="RefSeq" id="XP_029029921.1">
    <property type="nucleotide sequence ID" value="XM_029174088.3"/>
</dbReference>
<dbReference type="GO" id="GO:0048407">
    <property type="term" value="F:platelet-derived growth factor binding"/>
    <property type="evidence" value="ECO:0007669"/>
    <property type="project" value="TreeGrafter"/>
</dbReference>
<dbReference type="GO" id="GO:0043235">
    <property type="term" value="C:receptor complex"/>
    <property type="evidence" value="ECO:0007669"/>
    <property type="project" value="TreeGrafter"/>
</dbReference>
<evidence type="ECO:0000313" key="21">
    <source>
        <dbReference type="RefSeq" id="XP_029029921.1"/>
    </source>
</evidence>
<evidence type="ECO:0000256" key="1">
    <source>
        <dbReference type="ARBA" id="ARBA00004251"/>
    </source>
</evidence>
<feature type="binding site" evidence="16">
    <location>
        <begin position="609"/>
        <end position="616"/>
    </location>
    <ligand>
        <name>ATP</name>
        <dbReference type="ChEBI" id="CHEBI:30616"/>
    </ligand>
</feature>
<dbReference type="GeneID" id="114869682"/>
<dbReference type="InterPro" id="IPR036179">
    <property type="entry name" value="Ig-like_dom_sf"/>
</dbReference>
<dbReference type="PANTHER" id="PTHR24416">
    <property type="entry name" value="TYROSINE-PROTEIN KINASE RECEPTOR"/>
    <property type="match status" value="1"/>
</dbReference>
<keyword evidence="3" id="KW-1003">Cell membrane</keyword>
<keyword evidence="17" id="KW-0479">Metal-binding</keyword>
<feature type="binding site" evidence="17">
    <location>
        <position position="581"/>
    </location>
    <ligand>
        <name>Mg(2+)</name>
        <dbReference type="ChEBI" id="CHEBI:18420"/>
    </ligand>
</feature>
<dbReference type="PRINTS" id="PR00109">
    <property type="entry name" value="TYRKINASE"/>
</dbReference>
<keyword evidence="5" id="KW-0808">Transferase</keyword>
<sequence>MTRHHRSTSRGFTGYLLGSITMMAFIKSNTGSRNLLHFLLGVFLVFHNEAICLELLPSASKVLLNSSANFTVLCSGWSQVTWQLPQETAIEGVLVETQGSESSLHLFNATWRSSGRYTCEEASSYQSRQIDVFIPGQGPGEWFVPMGPGVVMKEAEEGTIPCVVSDPQLNVSLYERAGRTEVLQTSYEPGRGFTGHLNDTSYVCLATREDEKRESQVFYVFSIIVPKKMEVDLTVSGSVLKRGEVLTVNCTVKETELVFFDWNFPRQEVIEPLTDFLPNRICSFVNISMATMSDSGVYLCEVKEMTTGQTVSKNTTVTVLDRGYVYLRPSGQTSVSTLLHLMVEFSVEIDAYPAPTVLWTKDNQTVPTEKSFVTTTQLKGSRYLNTLTLVRVQLDQRGSYKVTVTNEDDIMMLIFNLEIKVPPIITALSEVGSTAVLCVSEGAPPPSVTWYTCHISHRCSNTTVGWRSLSAVSEGVFLQENITEIEDRGVTQVCSLLSLQALRSLSAVRCEAQNTAGQRARDVRLLSTSLLSQVAVFVAVLLLVVFAVIFLILLILLWRKKPQYEVRWKVIESVSADGQQYTYLDPKHLPYNPCWEIPRDNIVLGPVLGAGEFGRVVEATVSDLTHSHSTIKVAVKMVKWSSGAGQALMSELKVLIHLGPHLNIVNLLGACTRGGPVYLITEFCHHGNLVNYLQRNKHTFLPNSTHAQSNSDGGYMDMNKEKSLQYVAMHQLNHAKIESAVYEASCISPDQQKTSSPLFNDSSQLSLNDLLSFSYQISQAMDFLKWMAPESIFQNIYSCQSDVWSYGVLLWEIFSLGTTPYPDLPITQEFYSALKREHRMTRPEHAPLTVYEMMTCCWEQQPQARPLFSSLLVSFGKLLTDECKQHLQHLTNTFLRGDPAVVRSRLSSCRAAEDHEDQTGSPTSQVSVNLFEVGPVKAGPSHSTYTIPITDITVEPSSGTVLDADSPHLSDSPSHSTCQDMTSLENKEDAEESPASSCSCEYEEGSCL</sequence>
<dbReference type="Pfam" id="PF07714">
    <property type="entry name" value="PK_Tyr_Ser-Thr"/>
    <property type="match status" value="1"/>
</dbReference>
<keyword evidence="11 19" id="KW-0472">Membrane</keyword>
<evidence type="ECO:0000256" key="7">
    <source>
        <dbReference type="ARBA" id="ARBA00022741"/>
    </source>
</evidence>
<keyword evidence="10 19" id="KW-1133">Transmembrane helix</keyword>
<dbReference type="PROSITE" id="PS00107">
    <property type="entry name" value="PROTEIN_KINASE_ATP"/>
    <property type="match status" value="1"/>
</dbReference>
<dbReference type="FunFam" id="1.10.510.10:FF:001927">
    <property type="entry name" value="Receptor protein-tyrosine kinase"/>
    <property type="match status" value="1"/>
</dbReference>
<dbReference type="GO" id="GO:0001525">
    <property type="term" value="P:angiogenesis"/>
    <property type="evidence" value="ECO:0007669"/>
    <property type="project" value="TreeGrafter"/>
</dbReference>
<dbReference type="PROSITE" id="PS00240">
    <property type="entry name" value="RECEPTOR_TYR_KIN_III"/>
    <property type="match status" value="1"/>
</dbReference>
<name>A0A6P7PAY9_BETSP</name>
<evidence type="ECO:0000256" key="8">
    <source>
        <dbReference type="ARBA" id="ARBA00022777"/>
    </source>
</evidence>